<dbReference type="InterPro" id="IPR023485">
    <property type="entry name" value="Ptyr_pPase"/>
</dbReference>
<evidence type="ECO:0000259" key="1">
    <source>
        <dbReference type="SMART" id="SM00226"/>
    </source>
</evidence>
<dbReference type="SUPFAM" id="SSF52788">
    <property type="entry name" value="Phosphotyrosine protein phosphatases I"/>
    <property type="match status" value="1"/>
</dbReference>
<dbReference type="SMART" id="SM00226">
    <property type="entry name" value="LMWPc"/>
    <property type="match status" value="1"/>
</dbReference>
<name>A0AAE3GUY4_9CYAN</name>
<dbReference type="Pfam" id="PF01451">
    <property type="entry name" value="LMWPc"/>
    <property type="match status" value="1"/>
</dbReference>
<comment type="caution">
    <text evidence="2">The sequence shown here is derived from an EMBL/GenBank/DDBJ whole genome shotgun (WGS) entry which is preliminary data.</text>
</comment>
<feature type="domain" description="Phosphotyrosine protein phosphatase I" evidence="1">
    <location>
        <begin position="2"/>
        <end position="141"/>
    </location>
</feature>
<evidence type="ECO:0000313" key="2">
    <source>
        <dbReference type="EMBL" id="MCP2730839.1"/>
    </source>
</evidence>
<dbReference type="AlphaFoldDB" id="A0AAE3GUY4"/>
<dbReference type="Proteomes" id="UP001204953">
    <property type="component" value="Unassembled WGS sequence"/>
</dbReference>
<reference evidence="2" key="1">
    <citation type="submission" date="2022-06" db="EMBL/GenBank/DDBJ databases">
        <title>New cyanobacteria of genus Symplocastrum in benthos of Lake Baikal.</title>
        <authorList>
            <person name="Sorokovikova E."/>
            <person name="Tikhonova I."/>
            <person name="Krasnopeev A."/>
            <person name="Evseev P."/>
            <person name="Gladkikh A."/>
            <person name="Belykh O."/>
        </authorList>
    </citation>
    <scope>NUCLEOTIDE SEQUENCE</scope>
    <source>
        <strain evidence="2">BBK-W-15</strain>
    </source>
</reference>
<dbReference type="RefSeq" id="WP_254013590.1">
    <property type="nucleotide sequence ID" value="NZ_JAMZMM010000246.1"/>
</dbReference>
<sequence length="144" mass="16434">MKTVLFLCTGNYYRSRFAEYLFNKIASKQGLSWVSDSRGLALERGVYNIGAISKYAIAGLAERGVSLDLDIRYPIAVTESDFVTAIRIIALDEREHHPLMIERFPKWVDNIEYWQIHDVDKTAPEEALQKIADNIQELIGELGK</sequence>
<gene>
    <name evidence="2" type="ORF">NJ959_20640</name>
</gene>
<proteinExistence type="predicted"/>
<protein>
    <submittedName>
        <fullName evidence="2">Low molecular weight phosphatase family protein</fullName>
    </submittedName>
</protein>
<dbReference type="Gene3D" id="3.40.50.2300">
    <property type="match status" value="1"/>
</dbReference>
<keyword evidence="3" id="KW-1185">Reference proteome</keyword>
<dbReference type="InterPro" id="IPR036196">
    <property type="entry name" value="Ptyr_pPase_sf"/>
</dbReference>
<organism evidence="2 3">
    <name type="scientific">Limnofasciculus baicalensis BBK-W-15</name>
    <dbReference type="NCBI Taxonomy" id="2699891"/>
    <lineage>
        <taxon>Bacteria</taxon>
        <taxon>Bacillati</taxon>
        <taxon>Cyanobacteriota</taxon>
        <taxon>Cyanophyceae</taxon>
        <taxon>Coleofasciculales</taxon>
        <taxon>Coleofasciculaceae</taxon>
        <taxon>Limnofasciculus</taxon>
        <taxon>Limnofasciculus baicalensis</taxon>
    </lineage>
</organism>
<evidence type="ECO:0000313" key="3">
    <source>
        <dbReference type="Proteomes" id="UP001204953"/>
    </source>
</evidence>
<dbReference type="EMBL" id="JAMZMM010000246">
    <property type="protein sequence ID" value="MCP2730839.1"/>
    <property type="molecule type" value="Genomic_DNA"/>
</dbReference>
<accession>A0AAE3GUY4</accession>